<dbReference type="AlphaFoldDB" id="A0A222E807"/>
<accession>A0A222E807</accession>
<feature type="region of interest" description="Disordered" evidence="1">
    <location>
        <begin position="1"/>
        <end position="30"/>
    </location>
</feature>
<evidence type="ECO:0000256" key="1">
    <source>
        <dbReference type="SAM" id="MobiDB-lite"/>
    </source>
</evidence>
<reference evidence="2 3" key="1">
    <citation type="submission" date="2017-07" db="EMBL/GenBank/DDBJ databases">
        <title>Genome Sequence of Antarctobacter heliothermus Strain SMS3 Isolated from a culture of the Diatom Skeletonema marinoi.</title>
        <authorList>
            <person name="Topel M."/>
            <person name="Pinder M.I.M."/>
            <person name="Johansson O.N."/>
            <person name="Kourtchenko O."/>
            <person name="Godhe A."/>
            <person name="Clarke A.K."/>
        </authorList>
    </citation>
    <scope>NUCLEOTIDE SEQUENCE [LARGE SCALE GENOMIC DNA]</scope>
    <source>
        <strain evidence="2 3">SMS3</strain>
    </source>
</reference>
<keyword evidence="3" id="KW-1185">Reference proteome</keyword>
<dbReference type="EMBL" id="CP022540">
    <property type="protein sequence ID" value="ASP22327.1"/>
    <property type="molecule type" value="Genomic_DNA"/>
</dbReference>
<dbReference type="Proteomes" id="UP000203589">
    <property type="component" value="Chromosome"/>
</dbReference>
<gene>
    <name evidence="2" type="ORF">ANTHELSMS3_03705</name>
</gene>
<name>A0A222E807_9RHOB</name>
<evidence type="ECO:0000313" key="2">
    <source>
        <dbReference type="EMBL" id="ASP22327.1"/>
    </source>
</evidence>
<feature type="compositionally biased region" description="Basic and acidic residues" evidence="1">
    <location>
        <begin position="19"/>
        <end position="30"/>
    </location>
</feature>
<dbReference type="KEGG" id="aht:ANTHELSMS3_03705"/>
<protein>
    <submittedName>
        <fullName evidence="2">Uncharacterized protein</fullName>
    </submittedName>
</protein>
<organism evidence="2 3">
    <name type="scientific">Antarctobacter heliothermus</name>
    <dbReference type="NCBI Taxonomy" id="74033"/>
    <lineage>
        <taxon>Bacteria</taxon>
        <taxon>Pseudomonadati</taxon>
        <taxon>Pseudomonadota</taxon>
        <taxon>Alphaproteobacteria</taxon>
        <taxon>Rhodobacterales</taxon>
        <taxon>Roseobacteraceae</taxon>
        <taxon>Antarctobacter</taxon>
    </lineage>
</organism>
<proteinExistence type="predicted"/>
<sequence length="30" mass="3325">MNRIDGKVTLSRQDTVQKQARDHAGDCPLA</sequence>
<evidence type="ECO:0000313" key="3">
    <source>
        <dbReference type="Proteomes" id="UP000203589"/>
    </source>
</evidence>